<comment type="similarity">
    <text evidence="7">Belongs to the Nibrin family.</text>
</comment>
<dbReference type="InterPro" id="IPR000253">
    <property type="entry name" value="FHA_dom"/>
</dbReference>
<dbReference type="Gene3D" id="3.40.50.10980">
    <property type="entry name" value="Nibrin, BRCT2 domain"/>
    <property type="match status" value="1"/>
</dbReference>
<dbReference type="AlphaFoldDB" id="A0A4V5N5U4"/>
<dbReference type="PANTHER" id="PTHR12162:SF0">
    <property type="entry name" value="NIBRIN"/>
    <property type="match status" value="1"/>
</dbReference>
<accession>A0A4V5N5U4</accession>
<dbReference type="InterPro" id="IPR043014">
    <property type="entry name" value="Nibrin_BRCT2_sf"/>
</dbReference>
<dbReference type="Gene3D" id="2.60.200.20">
    <property type="match status" value="1"/>
</dbReference>
<dbReference type="SUPFAM" id="SSF49879">
    <property type="entry name" value="SMAD/FHA domain"/>
    <property type="match status" value="1"/>
</dbReference>
<feature type="compositionally biased region" description="Basic and acidic residues" evidence="8">
    <location>
        <begin position="395"/>
        <end position="412"/>
    </location>
</feature>
<comment type="caution">
    <text evidence="10">The sequence shown here is derived from an EMBL/GenBank/DDBJ whole genome shotgun (WGS) entry which is preliminary data.</text>
</comment>
<feature type="compositionally biased region" description="Low complexity" evidence="8">
    <location>
        <begin position="429"/>
        <end position="439"/>
    </location>
</feature>
<sequence length="841" mass="94454">MWTLECDGQLFEGKRRWLRPGSIHVLGRTSGKPENGERIAYITEKSVSRKHLVITVGRVEAGDSGRVHKRSEIQLEDSSKVGSWINDEHVARASKTLDGSNKEYTIRLGRYEHLFKLKWEPVVLTFTGLGKKTQGLAEQRQRLEGTDVKLLSEYVTNQTTHSVNKKRNMPQALQALLQGRWLVSYEWVDELAEVVERNGVDADGEPASAPLEEDFDGNWPKEERFPVPAGHEPHPRTNDYVLPNPERAEVFQDFIFVLLSASQYESLMPIITSGGGKALLWEVEIGESSVEDLIDYVKEVAGGKKRDKAFQLSQHTARGGVVVVRIHEKTEDGRPWTVPFMQDLERSLNQRAIEQSEFLDPILTLNTSGLRRQLIGADSVPTDSIQRSSPRHRSHVQEEQPRAEATEHDIPAEHAPPSAQPEPEEESSEQAPVPTSTAAARRRTRRPLGKSRFKAFDDIDMSQYAHTASRSPEPYESSMREPSQAASVQSMDVDDEGLPSRTQQTQEGTRKRPAPVEEEPEPEEDVYERMFPGQAALKRRKTEAAKLGETSSFSKATLEAEKQAAEKSAKAKKKKEKQIDVQAELKARRGREDELRRKDEETLREMMEGVDIDELRNLAQVEQMDVPERQPPSRGPDARGHSDRWDPAWNGRKNFKNFRPQGQHRDGPRLQRVIVTLEEVPRKGHGIGEEYWLPSSATTNKSKSKSQSKSQSVHAGLPADTQDTGDTACFRRGIQSSYVEDQQRGFEDDVHPAEIAGHARDAGLEAIANANSTLSQALRTESQRKAVGKRPAAQQSGGPAKKARQTTLARPSREAAAAVNLDDVDDDDDDDDGLKFRRRRR</sequence>
<feature type="region of interest" description="Disordered" evidence="8">
    <location>
        <begin position="377"/>
        <end position="670"/>
    </location>
</feature>
<evidence type="ECO:0000256" key="6">
    <source>
        <dbReference type="ARBA" id="ARBA00023242"/>
    </source>
</evidence>
<proteinExistence type="inferred from homology"/>
<evidence type="ECO:0000256" key="2">
    <source>
        <dbReference type="ARBA" id="ARBA00004286"/>
    </source>
</evidence>
<keyword evidence="11" id="KW-1185">Reference proteome</keyword>
<evidence type="ECO:0000256" key="4">
    <source>
        <dbReference type="ARBA" id="ARBA00022763"/>
    </source>
</evidence>
<dbReference type="InterPro" id="IPR040227">
    <property type="entry name" value="Nibrin-rel"/>
</dbReference>
<evidence type="ECO:0000256" key="1">
    <source>
        <dbReference type="ARBA" id="ARBA00004123"/>
    </source>
</evidence>
<evidence type="ECO:0000256" key="5">
    <source>
        <dbReference type="ARBA" id="ARBA00023204"/>
    </source>
</evidence>
<dbReference type="EMBL" id="NAJL01000058">
    <property type="protein sequence ID" value="TKA23259.1"/>
    <property type="molecule type" value="Genomic_DNA"/>
</dbReference>
<protein>
    <recommendedName>
        <fullName evidence="9">FHA domain-containing protein</fullName>
    </recommendedName>
</protein>
<feature type="domain" description="FHA" evidence="9">
    <location>
        <begin position="24"/>
        <end position="90"/>
    </location>
</feature>
<feature type="region of interest" description="Disordered" evidence="8">
    <location>
        <begin position="685"/>
        <end position="728"/>
    </location>
</feature>
<evidence type="ECO:0000256" key="8">
    <source>
        <dbReference type="SAM" id="MobiDB-lite"/>
    </source>
</evidence>
<feature type="compositionally biased region" description="Basic and acidic residues" evidence="8">
    <location>
        <begin position="558"/>
        <end position="569"/>
    </location>
</feature>
<dbReference type="OrthoDB" id="552194at2759"/>
<keyword evidence="6" id="KW-0539">Nucleus</keyword>
<evidence type="ECO:0000313" key="11">
    <source>
        <dbReference type="Proteomes" id="UP000308549"/>
    </source>
</evidence>
<feature type="compositionally biased region" description="Basic and acidic residues" evidence="8">
    <location>
        <begin position="577"/>
        <end position="607"/>
    </location>
</feature>
<dbReference type="GO" id="GO:0007095">
    <property type="term" value="P:mitotic G2 DNA damage checkpoint signaling"/>
    <property type="evidence" value="ECO:0007669"/>
    <property type="project" value="InterPro"/>
</dbReference>
<feature type="compositionally biased region" description="Acidic residues" evidence="8">
    <location>
        <begin position="822"/>
        <end position="832"/>
    </location>
</feature>
<evidence type="ECO:0000256" key="7">
    <source>
        <dbReference type="ARBA" id="ARBA00044757"/>
    </source>
</evidence>
<keyword evidence="4" id="KW-0227">DNA damage</keyword>
<reference evidence="10 11" key="1">
    <citation type="submission" date="2017-03" db="EMBL/GenBank/DDBJ databases">
        <title>Genomes of endolithic fungi from Antarctica.</title>
        <authorList>
            <person name="Coleine C."/>
            <person name="Masonjones S."/>
            <person name="Stajich J.E."/>
        </authorList>
    </citation>
    <scope>NUCLEOTIDE SEQUENCE [LARGE SCALE GENOMIC DNA]</scope>
    <source>
        <strain evidence="10 11">CCFEE 6315</strain>
    </source>
</reference>
<dbReference type="Gene3D" id="3.40.50.10190">
    <property type="entry name" value="BRCT domain"/>
    <property type="match status" value="1"/>
</dbReference>
<feature type="compositionally biased region" description="Polar residues" evidence="8">
    <location>
        <begin position="480"/>
        <end position="490"/>
    </location>
</feature>
<keyword evidence="3" id="KW-0158">Chromosome</keyword>
<dbReference type="InterPro" id="IPR008984">
    <property type="entry name" value="SMAD_FHA_dom_sf"/>
</dbReference>
<dbReference type="PROSITE" id="PS50006">
    <property type="entry name" value="FHA_DOMAIN"/>
    <property type="match status" value="1"/>
</dbReference>
<dbReference type="GO" id="GO:0005694">
    <property type="term" value="C:chromosome"/>
    <property type="evidence" value="ECO:0007669"/>
    <property type="project" value="UniProtKB-SubCell"/>
</dbReference>
<feature type="compositionally biased region" description="Acidic residues" evidence="8">
    <location>
        <begin position="516"/>
        <end position="526"/>
    </location>
</feature>
<dbReference type="GO" id="GO:0030870">
    <property type="term" value="C:Mre11 complex"/>
    <property type="evidence" value="ECO:0007669"/>
    <property type="project" value="InterPro"/>
</dbReference>
<comment type="subcellular location">
    <subcellularLocation>
        <location evidence="2">Chromosome</location>
    </subcellularLocation>
    <subcellularLocation>
        <location evidence="1">Nucleus</location>
    </subcellularLocation>
</comment>
<dbReference type="Pfam" id="PF16508">
    <property type="entry name" value="NIBRIN_BRCT_II"/>
    <property type="match status" value="1"/>
</dbReference>
<dbReference type="PANTHER" id="PTHR12162">
    <property type="entry name" value="NIBRIN-RELATED"/>
    <property type="match status" value="1"/>
</dbReference>
<evidence type="ECO:0000256" key="3">
    <source>
        <dbReference type="ARBA" id="ARBA00022454"/>
    </source>
</evidence>
<evidence type="ECO:0000313" key="10">
    <source>
        <dbReference type="EMBL" id="TKA23259.1"/>
    </source>
</evidence>
<gene>
    <name evidence="10" type="ORF">B0A50_07316</name>
</gene>
<dbReference type="GO" id="GO:0000724">
    <property type="term" value="P:double-strand break repair via homologous recombination"/>
    <property type="evidence" value="ECO:0007669"/>
    <property type="project" value="TreeGrafter"/>
</dbReference>
<dbReference type="InterPro" id="IPR036420">
    <property type="entry name" value="BRCT_dom_sf"/>
</dbReference>
<feature type="compositionally biased region" description="Basic residues" evidence="8">
    <location>
        <begin position="440"/>
        <end position="453"/>
    </location>
</feature>
<organism evidence="10 11">
    <name type="scientific">Salinomyces thailandicus</name>
    <dbReference type="NCBI Taxonomy" id="706561"/>
    <lineage>
        <taxon>Eukaryota</taxon>
        <taxon>Fungi</taxon>
        <taxon>Dikarya</taxon>
        <taxon>Ascomycota</taxon>
        <taxon>Pezizomycotina</taxon>
        <taxon>Dothideomycetes</taxon>
        <taxon>Dothideomycetidae</taxon>
        <taxon>Mycosphaerellales</taxon>
        <taxon>Teratosphaeriaceae</taxon>
        <taxon>Salinomyces</taxon>
    </lineage>
</organism>
<keyword evidence="5" id="KW-0234">DNA repair</keyword>
<dbReference type="GO" id="GO:0003684">
    <property type="term" value="F:damaged DNA binding"/>
    <property type="evidence" value="ECO:0007669"/>
    <property type="project" value="TreeGrafter"/>
</dbReference>
<dbReference type="InterPro" id="IPR032429">
    <property type="entry name" value="Nibrin_BRCT2"/>
</dbReference>
<name>A0A4V5N5U4_9PEZI</name>
<feature type="compositionally biased region" description="Basic and acidic residues" evidence="8">
    <location>
        <begin position="636"/>
        <end position="646"/>
    </location>
</feature>
<dbReference type="Proteomes" id="UP000308549">
    <property type="component" value="Unassembled WGS sequence"/>
</dbReference>
<evidence type="ECO:0000259" key="9">
    <source>
        <dbReference type="PROSITE" id="PS50006"/>
    </source>
</evidence>
<feature type="region of interest" description="Disordered" evidence="8">
    <location>
        <begin position="781"/>
        <end position="841"/>
    </location>
</feature>